<evidence type="ECO:0000259" key="6">
    <source>
        <dbReference type="Pfam" id="PF08245"/>
    </source>
</evidence>
<dbReference type="InterPro" id="IPR050061">
    <property type="entry name" value="MurCDEF_pg_biosynth"/>
</dbReference>
<reference evidence="7" key="1">
    <citation type="submission" date="2018-06" db="EMBL/GenBank/DDBJ databases">
        <authorList>
            <person name="Zhirakovskaya E."/>
        </authorList>
    </citation>
    <scope>NUCLEOTIDE SEQUENCE</scope>
</reference>
<dbReference type="EMBL" id="UOFO01000021">
    <property type="protein sequence ID" value="VAW83688.1"/>
    <property type="molecule type" value="Genomic_DNA"/>
</dbReference>
<evidence type="ECO:0000256" key="3">
    <source>
        <dbReference type="ARBA" id="ARBA00022840"/>
    </source>
</evidence>
<dbReference type="Gene3D" id="3.40.50.720">
    <property type="entry name" value="NAD(P)-binding Rossmann-like Domain"/>
    <property type="match status" value="1"/>
</dbReference>
<dbReference type="SUPFAM" id="SSF51984">
    <property type="entry name" value="MurCD N-terminal domain"/>
    <property type="match status" value="1"/>
</dbReference>
<organism evidence="7">
    <name type="scientific">hydrothermal vent metagenome</name>
    <dbReference type="NCBI Taxonomy" id="652676"/>
    <lineage>
        <taxon>unclassified sequences</taxon>
        <taxon>metagenomes</taxon>
        <taxon>ecological metagenomes</taxon>
    </lineage>
</organism>
<feature type="domain" description="Mur ligase central" evidence="6">
    <location>
        <begin position="108"/>
        <end position="300"/>
    </location>
</feature>
<feature type="domain" description="Mur ligase N-terminal catalytic" evidence="4">
    <location>
        <begin position="2"/>
        <end position="99"/>
    </location>
</feature>
<dbReference type="Pfam" id="PF08245">
    <property type="entry name" value="Mur_ligase_M"/>
    <property type="match status" value="1"/>
</dbReference>
<dbReference type="InterPro" id="IPR013221">
    <property type="entry name" value="Mur_ligase_cen"/>
</dbReference>
<dbReference type="SUPFAM" id="SSF53244">
    <property type="entry name" value="MurD-like peptide ligases, peptide-binding domain"/>
    <property type="match status" value="1"/>
</dbReference>
<keyword evidence="1 7" id="KW-0436">Ligase</keyword>
<name>A0A3B0YS33_9ZZZZ</name>
<dbReference type="SUPFAM" id="SSF53623">
    <property type="entry name" value="MurD-like peptide ligases, catalytic domain"/>
    <property type="match status" value="1"/>
</dbReference>
<dbReference type="InterPro" id="IPR000713">
    <property type="entry name" value="Mur_ligase_N"/>
</dbReference>
<evidence type="ECO:0000256" key="1">
    <source>
        <dbReference type="ARBA" id="ARBA00022598"/>
    </source>
</evidence>
<dbReference type="NCBIfam" id="TIGR01081">
    <property type="entry name" value="mpl"/>
    <property type="match status" value="1"/>
</dbReference>
<dbReference type="Pfam" id="PF02875">
    <property type="entry name" value="Mur_ligase_C"/>
    <property type="match status" value="1"/>
</dbReference>
<dbReference type="InterPro" id="IPR004101">
    <property type="entry name" value="Mur_ligase_C"/>
</dbReference>
<gene>
    <name evidence="7" type="ORF">MNBD_GAMMA16-1400</name>
</gene>
<evidence type="ECO:0000256" key="2">
    <source>
        <dbReference type="ARBA" id="ARBA00022741"/>
    </source>
</evidence>
<dbReference type="AlphaFoldDB" id="A0A3B0YS33"/>
<dbReference type="Gene3D" id="3.90.190.20">
    <property type="entry name" value="Mur ligase, C-terminal domain"/>
    <property type="match status" value="1"/>
</dbReference>
<dbReference type="GO" id="GO:0071555">
    <property type="term" value="P:cell wall organization"/>
    <property type="evidence" value="ECO:0007669"/>
    <property type="project" value="InterPro"/>
</dbReference>
<dbReference type="EC" id="6.3.2.-" evidence="7"/>
<dbReference type="Pfam" id="PF01225">
    <property type="entry name" value="Mur_ligase"/>
    <property type="match status" value="1"/>
</dbReference>
<dbReference type="InterPro" id="IPR036615">
    <property type="entry name" value="Mur_ligase_C_dom_sf"/>
</dbReference>
<feature type="domain" description="Mur ligase C-terminal" evidence="5">
    <location>
        <begin position="322"/>
        <end position="444"/>
    </location>
</feature>
<dbReference type="HAMAP" id="MF_02020">
    <property type="entry name" value="Mpl"/>
    <property type="match status" value="1"/>
</dbReference>
<keyword evidence="2" id="KW-0547">Nucleotide-binding</keyword>
<accession>A0A3B0YS33</accession>
<evidence type="ECO:0000259" key="4">
    <source>
        <dbReference type="Pfam" id="PF01225"/>
    </source>
</evidence>
<evidence type="ECO:0000313" key="7">
    <source>
        <dbReference type="EMBL" id="VAW83688.1"/>
    </source>
</evidence>
<dbReference type="PANTHER" id="PTHR43445:SF5">
    <property type="entry name" value="UDP-N-ACETYLMURAMATE--L-ALANYL-GAMMA-D-GLUTAMYL-MESO-2,6-DIAMINOHEPTANDIOATE LIGASE"/>
    <property type="match status" value="1"/>
</dbReference>
<dbReference type="Gene3D" id="3.40.1190.10">
    <property type="entry name" value="Mur-like, catalytic domain"/>
    <property type="match status" value="1"/>
</dbReference>
<dbReference type="GO" id="GO:0016881">
    <property type="term" value="F:acid-amino acid ligase activity"/>
    <property type="evidence" value="ECO:0007669"/>
    <property type="project" value="InterPro"/>
</dbReference>
<dbReference type="PANTHER" id="PTHR43445">
    <property type="entry name" value="UDP-N-ACETYLMURAMATE--L-ALANINE LIGASE-RELATED"/>
    <property type="match status" value="1"/>
</dbReference>
<dbReference type="InterPro" id="IPR005757">
    <property type="entry name" value="Mpl"/>
</dbReference>
<dbReference type="InterPro" id="IPR036565">
    <property type="entry name" value="Mur-like_cat_sf"/>
</dbReference>
<evidence type="ECO:0000259" key="5">
    <source>
        <dbReference type="Pfam" id="PF02875"/>
    </source>
</evidence>
<dbReference type="GO" id="GO:0005524">
    <property type="term" value="F:ATP binding"/>
    <property type="evidence" value="ECO:0007669"/>
    <property type="project" value="UniProtKB-KW"/>
</dbReference>
<sequence>MHIHILGICGTFMGGIALLARQLGHRVSGSDTNVYPPMSTQLEQMGVIVQEGYYPAHLDPEPDLVVIGNALSRGNSAVEYILNRGLSYVSGPQYLADYVLHDKWVLAVAGTHGKTTTSSMLAWILDYAGMKPGFLIGGVPGNFGITARLGETPFFVVEADEYDTAFFDKRSKFVHYRPRTVVLNNLEYDHADIFPDLDSIKRQFHHLMRIVPSRGKVILAANDDNLTDVINMGCWSETESFNSDHEVKKPLPKPCWQAAAIKEDGSQFAVSLDDEAVGTVNWSLLGQHNMNNALAAIAAARHAGVLAKHAVNALSEFKGVKRRLEVIGKVKGITVYDDFAHHPTAITLTLQGLRKHVGDARIIALLDIRSNTMRLGIHKNTLGRALTEATRVKIFQSEDVEWNFSELDNGSVARVETYQSIDKIIADVVAQAQAGDHVLIMSNGGFGGIHDRLVMALDKL</sequence>
<protein>
    <submittedName>
        <fullName evidence="7">UDP-N-acetylmuramate:L-alanyl-gamma-D-glutamyl-meso-diaminopimelate ligase</fullName>
        <ecNumber evidence="7">6.3.2.-</ecNumber>
    </submittedName>
</protein>
<proteinExistence type="inferred from homology"/>
<keyword evidence="3" id="KW-0067">ATP-binding</keyword>
<dbReference type="GO" id="GO:0009252">
    <property type="term" value="P:peptidoglycan biosynthetic process"/>
    <property type="evidence" value="ECO:0007669"/>
    <property type="project" value="InterPro"/>
</dbReference>